<name>D2QQQ0_SPILD</name>
<dbReference type="EMBL" id="CP001769">
    <property type="protein sequence ID" value="ADB40831.1"/>
    <property type="molecule type" value="Genomic_DNA"/>
</dbReference>
<organism evidence="1 2">
    <name type="scientific">Spirosoma linguale (strain ATCC 33905 / DSM 74 / LMG 10896 / Claus 1)</name>
    <dbReference type="NCBI Taxonomy" id="504472"/>
    <lineage>
        <taxon>Bacteria</taxon>
        <taxon>Pseudomonadati</taxon>
        <taxon>Bacteroidota</taxon>
        <taxon>Cytophagia</taxon>
        <taxon>Cytophagales</taxon>
        <taxon>Cytophagaceae</taxon>
        <taxon>Spirosoma</taxon>
    </lineage>
</organism>
<dbReference type="AlphaFoldDB" id="D2QQQ0"/>
<dbReference type="Proteomes" id="UP000002028">
    <property type="component" value="Chromosome"/>
</dbReference>
<sequence>MMTKQFMELTAQAALRLPMGHNIAFSVSQTQAQAESI</sequence>
<evidence type="ECO:0000313" key="1">
    <source>
        <dbReference type="EMBL" id="ADB40831.1"/>
    </source>
</evidence>
<evidence type="ECO:0000313" key="2">
    <source>
        <dbReference type="Proteomes" id="UP000002028"/>
    </source>
</evidence>
<gene>
    <name evidence="1" type="ordered locus">Slin_4853</name>
</gene>
<protein>
    <submittedName>
        <fullName evidence="1">Uncharacterized protein</fullName>
    </submittedName>
</protein>
<proteinExistence type="predicted"/>
<dbReference type="HOGENOM" id="CLU_3348782_0_0_10"/>
<accession>D2QQQ0</accession>
<reference evidence="1 2" key="1">
    <citation type="journal article" date="2010" name="Stand. Genomic Sci.">
        <title>Complete genome sequence of Spirosoma linguale type strain (1).</title>
        <authorList>
            <person name="Lail K."/>
            <person name="Sikorski J."/>
            <person name="Saunders E."/>
            <person name="Lapidus A."/>
            <person name="Glavina Del Rio T."/>
            <person name="Copeland A."/>
            <person name="Tice H."/>
            <person name="Cheng J.-F."/>
            <person name="Lucas S."/>
            <person name="Nolan M."/>
            <person name="Bruce D."/>
            <person name="Goodwin L."/>
            <person name="Pitluck S."/>
            <person name="Ivanova N."/>
            <person name="Mavromatis K."/>
            <person name="Ovchinnikova G."/>
            <person name="Pati A."/>
            <person name="Chen A."/>
            <person name="Palaniappan K."/>
            <person name="Land M."/>
            <person name="Hauser L."/>
            <person name="Chang Y.-J."/>
            <person name="Jeffries C.D."/>
            <person name="Chain P."/>
            <person name="Brettin T."/>
            <person name="Detter J.C."/>
            <person name="Schuetze A."/>
            <person name="Rohde M."/>
            <person name="Tindall B.J."/>
            <person name="Goeker M."/>
            <person name="Bristow J."/>
            <person name="Eisen J.A."/>
            <person name="Markowitz V."/>
            <person name="Hugenholtz P."/>
            <person name="Kyrpides N.C."/>
            <person name="Klenk H.-P."/>
            <person name="Chen F."/>
        </authorList>
    </citation>
    <scope>NUCLEOTIDE SEQUENCE [LARGE SCALE GENOMIC DNA]</scope>
    <source>
        <strain evidence="2">ATCC 33905 / DSM 74 / LMG 10896 / Claus 1</strain>
    </source>
</reference>
<keyword evidence="2" id="KW-1185">Reference proteome</keyword>
<dbReference type="KEGG" id="sli:Slin_4853"/>